<evidence type="ECO:0000256" key="3">
    <source>
        <dbReference type="ARBA" id="ARBA00023163"/>
    </source>
</evidence>
<gene>
    <name evidence="6" type="ORF">GCM10011496_31000</name>
</gene>
<dbReference type="InterPro" id="IPR036390">
    <property type="entry name" value="WH_DNA-bd_sf"/>
</dbReference>
<dbReference type="EMBL" id="BMIG01000013">
    <property type="protein sequence ID" value="GGB07880.1"/>
    <property type="molecule type" value="Genomic_DNA"/>
</dbReference>
<evidence type="ECO:0000256" key="2">
    <source>
        <dbReference type="ARBA" id="ARBA00023125"/>
    </source>
</evidence>
<evidence type="ECO:0000259" key="5">
    <source>
        <dbReference type="PROSITE" id="PS50995"/>
    </source>
</evidence>
<dbReference type="Proteomes" id="UP000620596">
    <property type="component" value="Unassembled WGS sequence"/>
</dbReference>
<dbReference type="PANTHER" id="PTHR42756:SF1">
    <property type="entry name" value="TRANSCRIPTIONAL REPRESSOR OF EMRAB OPERON"/>
    <property type="match status" value="1"/>
</dbReference>
<evidence type="ECO:0000313" key="6">
    <source>
        <dbReference type="EMBL" id="GGB07880.1"/>
    </source>
</evidence>
<sequence>MNIHVTRKPINPHPKHTVSRNPAPDFPAQPDRFIDGYLSYLLARASHTVYREFHAQVQAAGLGSLEWRLLATLSDGDGLTIGELAREILAQQPTLTKLVQRMEKAGWVQRGADPADARRTLVFETKQGRATVAALLAQAKVHEDAMLEGFSERDVTALKKILRTLISRGDADAP</sequence>
<comment type="caution">
    <text evidence="6">The sequence shown here is derived from an EMBL/GenBank/DDBJ whole genome shotgun (WGS) entry which is preliminary data.</text>
</comment>
<dbReference type="PRINTS" id="PR00598">
    <property type="entry name" value="HTHMARR"/>
</dbReference>
<dbReference type="GO" id="GO:0003700">
    <property type="term" value="F:DNA-binding transcription factor activity"/>
    <property type="evidence" value="ECO:0007669"/>
    <property type="project" value="InterPro"/>
</dbReference>
<evidence type="ECO:0000256" key="1">
    <source>
        <dbReference type="ARBA" id="ARBA00023015"/>
    </source>
</evidence>
<dbReference type="PANTHER" id="PTHR42756">
    <property type="entry name" value="TRANSCRIPTIONAL REGULATOR, MARR"/>
    <property type="match status" value="1"/>
</dbReference>
<dbReference type="Gene3D" id="1.10.10.10">
    <property type="entry name" value="Winged helix-like DNA-binding domain superfamily/Winged helix DNA-binding domain"/>
    <property type="match status" value="1"/>
</dbReference>
<reference evidence="6" key="1">
    <citation type="journal article" date="2014" name="Int. J. Syst. Evol. Microbiol.">
        <title>Complete genome sequence of Corynebacterium casei LMG S-19264T (=DSM 44701T), isolated from a smear-ripened cheese.</title>
        <authorList>
            <consortium name="US DOE Joint Genome Institute (JGI-PGF)"/>
            <person name="Walter F."/>
            <person name="Albersmeier A."/>
            <person name="Kalinowski J."/>
            <person name="Ruckert C."/>
        </authorList>
    </citation>
    <scope>NUCLEOTIDE SEQUENCE</scope>
    <source>
        <strain evidence="6">CGMCC 1.15322</strain>
    </source>
</reference>
<dbReference type="Pfam" id="PF12802">
    <property type="entry name" value="MarR_2"/>
    <property type="match status" value="1"/>
</dbReference>
<proteinExistence type="predicted"/>
<dbReference type="SUPFAM" id="SSF46785">
    <property type="entry name" value="Winged helix' DNA-binding domain"/>
    <property type="match status" value="1"/>
</dbReference>
<keyword evidence="7" id="KW-1185">Reference proteome</keyword>
<accession>A0A916SMS0</accession>
<organism evidence="6 7">
    <name type="scientific">Polaromonas eurypsychrophila</name>
    <dbReference type="NCBI Taxonomy" id="1614635"/>
    <lineage>
        <taxon>Bacteria</taxon>
        <taxon>Pseudomonadati</taxon>
        <taxon>Pseudomonadota</taxon>
        <taxon>Betaproteobacteria</taxon>
        <taxon>Burkholderiales</taxon>
        <taxon>Comamonadaceae</taxon>
        <taxon>Polaromonas</taxon>
    </lineage>
</organism>
<dbReference type="GO" id="GO:0003677">
    <property type="term" value="F:DNA binding"/>
    <property type="evidence" value="ECO:0007669"/>
    <property type="project" value="UniProtKB-KW"/>
</dbReference>
<dbReference type="PROSITE" id="PS50995">
    <property type="entry name" value="HTH_MARR_2"/>
    <property type="match status" value="1"/>
</dbReference>
<keyword evidence="2" id="KW-0238">DNA-binding</keyword>
<reference evidence="6" key="2">
    <citation type="submission" date="2020-09" db="EMBL/GenBank/DDBJ databases">
        <authorList>
            <person name="Sun Q."/>
            <person name="Zhou Y."/>
        </authorList>
    </citation>
    <scope>NUCLEOTIDE SEQUENCE</scope>
    <source>
        <strain evidence="6">CGMCC 1.15322</strain>
    </source>
</reference>
<name>A0A916SMS0_9BURK</name>
<evidence type="ECO:0000256" key="4">
    <source>
        <dbReference type="SAM" id="MobiDB-lite"/>
    </source>
</evidence>
<dbReference type="AlphaFoldDB" id="A0A916SMS0"/>
<dbReference type="InterPro" id="IPR000835">
    <property type="entry name" value="HTH_MarR-typ"/>
</dbReference>
<dbReference type="SMART" id="SM00347">
    <property type="entry name" value="HTH_MARR"/>
    <property type="match status" value="1"/>
</dbReference>
<evidence type="ECO:0000313" key="7">
    <source>
        <dbReference type="Proteomes" id="UP000620596"/>
    </source>
</evidence>
<feature type="domain" description="HTH marR-type" evidence="5">
    <location>
        <begin position="35"/>
        <end position="167"/>
    </location>
</feature>
<protein>
    <submittedName>
        <fullName evidence="6">Transcriptional regulator</fullName>
    </submittedName>
</protein>
<feature type="region of interest" description="Disordered" evidence="4">
    <location>
        <begin position="1"/>
        <end position="26"/>
    </location>
</feature>
<dbReference type="InterPro" id="IPR036388">
    <property type="entry name" value="WH-like_DNA-bd_sf"/>
</dbReference>
<keyword evidence="1" id="KW-0805">Transcription regulation</keyword>
<keyword evidence="3" id="KW-0804">Transcription</keyword>